<comment type="caution">
    <text evidence="1">The sequence shown here is derived from an EMBL/GenBank/DDBJ whole genome shotgun (WGS) entry which is preliminary data.</text>
</comment>
<accession>A0ACC1N084</accession>
<organism evidence="1 2">
    <name type="scientific">Zarea fungicola</name>
    <dbReference type="NCBI Taxonomy" id="93591"/>
    <lineage>
        <taxon>Eukaryota</taxon>
        <taxon>Fungi</taxon>
        <taxon>Dikarya</taxon>
        <taxon>Ascomycota</taxon>
        <taxon>Pezizomycotina</taxon>
        <taxon>Sordariomycetes</taxon>
        <taxon>Hypocreomycetidae</taxon>
        <taxon>Hypocreales</taxon>
        <taxon>Cordycipitaceae</taxon>
        <taxon>Zarea</taxon>
    </lineage>
</organism>
<reference evidence="1" key="1">
    <citation type="submission" date="2022-08" db="EMBL/GenBank/DDBJ databases">
        <title>Genome Sequence of Lecanicillium fungicola.</title>
        <authorList>
            <person name="Buettner E."/>
        </authorList>
    </citation>
    <scope>NUCLEOTIDE SEQUENCE</scope>
    <source>
        <strain evidence="1">Babe33</strain>
    </source>
</reference>
<name>A0ACC1N084_9HYPO</name>
<proteinExistence type="predicted"/>
<evidence type="ECO:0000313" key="1">
    <source>
        <dbReference type="EMBL" id="KAJ2971868.1"/>
    </source>
</evidence>
<dbReference type="Proteomes" id="UP001143910">
    <property type="component" value="Unassembled WGS sequence"/>
</dbReference>
<sequence>MDPTRLAVSSSTVELAGTKPTPSPTPLQASSAVSSTPQSPSSTTSQVVDSGVTHTIPNDSTVTVIKHTTITRSLPPTTTDVTTSLTTEKADNSATLSATFSTWNPTATASGHESGTDQSSWGISTGAVAGIAVGGVFVAGMIAVLLYLWCNRRKRMASEPDNGNEANFLDKTSIHDNILGRRPDSAMLPIHPTPHQASTSSRGYGYDPFAPFGGRADLPVSTTSPPPENTFEMDGRGIEVAELPGTAMTIPDPAAQPVQRHETQSLGAVKQRPSSDPRATLNHLPRENGRPMYINQWNQYKDTHW</sequence>
<gene>
    <name evidence="1" type="ORF">NQ176_g7482</name>
</gene>
<evidence type="ECO:0000313" key="2">
    <source>
        <dbReference type="Proteomes" id="UP001143910"/>
    </source>
</evidence>
<dbReference type="EMBL" id="JANJQO010001254">
    <property type="protein sequence ID" value="KAJ2971868.1"/>
    <property type="molecule type" value="Genomic_DNA"/>
</dbReference>
<keyword evidence="2" id="KW-1185">Reference proteome</keyword>
<protein>
    <submittedName>
        <fullName evidence="1">Uncharacterized protein</fullName>
    </submittedName>
</protein>